<keyword evidence="2 4" id="KW-0808">Transferase</keyword>
<feature type="region of interest" description="Disordered" evidence="5">
    <location>
        <begin position="620"/>
        <end position="656"/>
    </location>
</feature>
<dbReference type="FunCoup" id="E3KPL5">
    <property type="interactions" value="319"/>
</dbReference>
<dbReference type="GO" id="GO:0004856">
    <property type="term" value="F:D-xylulokinase activity"/>
    <property type="evidence" value="ECO:0000318"/>
    <property type="project" value="GO_Central"/>
</dbReference>
<dbReference type="Gene3D" id="3.30.420.40">
    <property type="match status" value="2"/>
</dbReference>
<evidence type="ECO:0000256" key="3">
    <source>
        <dbReference type="ARBA" id="ARBA00022777"/>
    </source>
</evidence>
<dbReference type="RefSeq" id="XP_003330669.2">
    <property type="nucleotide sequence ID" value="XM_003330621.2"/>
</dbReference>
<evidence type="ECO:0000256" key="5">
    <source>
        <dbReference type="SAM" id="MobiDB-lite"/>
    </source>
</evidence>
<accession>E3KPL5</accession>
<reference key="1">
    <citation type="submission" date="2007-01" db="EMBL/GenBank/DDBJ databases">
        <title>The Genome Sequence of Puccinia graminis f. sp. tritici Strain CRL 75-36-700-3.</title>
        <authorList>
            <consortium name="The Broad Institute Genome Sequencing Platform"/>
            <person name="Birren B."/>
            <person name="Lander E."/>
            <person name="Galagan J."/>
            <person name="Nusbaum C."/>
            <person name="Devon K."/>
            <person name="Cuomo C."/>
            <person name="Jaffe D."/>
            <person name="Butler J."/>
            <person name="Alvarez P."/>
            <person name="Gnerre S."/>
            <person name="Grabherr M."/>
            <person name="Mauceli E."/>
            <person name="Brockman W."/>
            <person name="Young S."/>
            <person name="LaButti K."/>
            <person name="Sykes S."/>
            <person name="DeCaprio D."/>
            <person name="Crawford M."/>
            <person name="Koehrsen M."/>
            <person name="Engels R."/>
            <person name="Montgomery P."/>
            <person name="Pearson M."/>
            <person name="Howarth C."/>
            <person name="Larson L."/>
            <person name="White J."/>
            <person name="Zeng Q."/>
            <person name="Kodira C."/>
            <person name="Yandava C."/>
            <person name="Alvarado L."/>
            <person name="O'Leary S."/>
            <person name="Szabo L."/>
            <person name="Dean R."/>
            <person name="Schein J."/>
        </authorList>
    </citation>
    <scope>NUCLEOTIDE SEQUENCE</scope>
    <source>
        <strain>CRL 75-36-700-3</strain>
    </source>
</reference>
<dbReference type="Proteomes" id="UP000008783">
    <property type="component" value="Unassembled WGS sequence"/>
</dbReference>
<organism evidence="6 7">
    <name type="scientific">Puccinia graminis f. sp. tritici (strain CRL 75-36-700-3 / race SCCL)</name>
    <name type="common">Black stem rust fungus</name>
    <dbReference type="NCBI Taxonomy" id="418459"/>
    <lineage>
        <taxon>Eukaryota</taxon>
        <taxon>Fungi</taxon>
        <taxon>Dikarya</taxon>
        <taxon>Basidiomycota</taxon>
        <taxon>Pucciniomycotina</taxon>
        <taxon>Pucciniomycetes</taxon>
        <taxon>Pucciniales</taxon>
        <taxon>Pucciniaceae</taxon>
        <taxon>Puccinia</taxon>
    </lineage>
</organism>
<feature type="compositionally biased region" description="Polar residues" evidence="5">
    <location>
        <begin position="10"/>
        <end position="27"/>
    </location>
</feature>
<feature type="compositionally biased region" description="Polar residues" evidence="5">
    <location>
        <begin position="620"/>
        <end position="655"/>
    </location>
</feature>
<dbReference type="HOGENOM" id="CLU_016149_7_0_1"/>
<dbReference type="InterPro" id="IPR042024">
    <property type="entry name" value="D-XK_euk"/>
</dbReference>
<dbReference type="eggNOG" id="KOG2531">
    <property type="taxonomic scope" value="Eukaryota"/>
</dbReference>
<dbReference type="SUPFAM" id="SSF53067">
    <property type="entry name" value="Actin-like ATPase domain"/>
    <property type="match status" value="1"/>
</dbReference>
<dbReference type="GO" id="GO:0005829">
    <property type="term" value="C:cytosol"/>
    <property type="evidence" value="ECO:0000318"/>
    <property type="project" value="GO_Central"/>
</dbReference>
<evidence type="ECO:0000313" key="6">
    <source>
        <dbReference type="EMBL" id="EFP86250.2"/>
    </source>
</evidence>
<dbReference type="GO" id="GO:0005524">
    <property type="term" value="F:ATP binding"/>
    <property type="evidence" value="ECO:0007669"/>
    <property type="project" value="UniProtKB-UniRule"/>
</dbReference>
<dbReference type="EC" id="2.7.1.17" evidence="4"/>
<evidence type="ECO:0000313" key="7">
    <source>
        <dbReference type="Proteomes" id="UP000008783"/>
    </source>
</evidence>
<dbReference type="STRING" id="418459.E3KPL5"/>
<keyword evidence="7" id="KW-1185">Reference proteome</keyword>
<dbReference type="KEGG" id="pgr:PGTG_12206"/>
<dbReference type="AlphaFoldDB" id="E3KPL5"/>
<feature type="region of interest" description="Disordered" evidence="5">
    <location>
        <begin position="1"/>
        <end position="27"/>
    </location>
</feature>
<dbReference type="GO" id="GO:0042732">
    <property type="term" value="P:D-xylose metabolic process"/>
    <property type="evidence" value="ECO:0007669"/>
    <property type="project" value="UniProtKB-UniRule"/>
</dbReference>
<keyword evidence="4" id="KW-0859">Xylose metabolism</keyword>
<gene>
    <name evidence="6" type="ORF">PGTG_12206</name>
</gene>
<keyword evidence="3 4" id="KW-0418">Kinase</keyword>
<evidence type="ECO:0000256" key="1">
    <source>
        <dbReference type="ARBA" id="ARBA00009156"/>
    </source>
</evidence>
<keyword evidence="4" id="KW-0547">Nucleotide-binding</keyword>
<name>E3KPL5_PUCGT</name>
<protein>
    <recommendedName>
        <fullName evidence="4">Xylulose kinase</fullName>
        <ecNumber evidence="4">2.7.1.17</ecNumber>
    </recommendedName>
</protein>
<evidence type="ECO:0000256" key="2">
    <source>
        <dbReference type="ARBA" id="ARBA00022679"/>
    </source>
</evidence>
<comment type="similarity">
    <text evidence="1 4">Belongs to the FGGY kinase family.</text>
</comment>
<comment type="function">
    <text evidence="4">Highly specific D-xylulose kinase which participates in the catabolism of xylose. Xylose is a major component of hemicelluloses such as xylan. Most fungi utilize D-xylose via three enzymatic reactions, xylose reductase (XR), xylitol dehydrogenase (XDH), and xylulokinase, to form xylulose 5-phosphate, which enters pentose phosphate pathway.</text>
</comment>
<dbReference type="PANTHER" id="PTHR10196:SF57">
    <property type="entry name" value="XYLULOSE KINASE"/>
    <property type="match status" value="1"/>
</dbReference>
<sequence>MVPHPMASGTDKTQSAASSASRDPNQAHQKPYFLSLDLSTEKMGLIVVDESLDVIFGECVKFDTDLPEYGTQNGCHTDGEVSTSPTHLHVKALDILLQKVSSQVELKRVKCIGGSAQQHSSVWWSKAASTLLSRLAPNKPLHEQLSPEQTWTLPEPPNFYDMSTDAQAQSLEWLVGGSEETARRSGVRAFCRFTGIQIMKVQQTRPNILEATDRISSASSFLTSLLLGSIAPLSESDAASMSLWNMTEHRWDPLVLNCVMGKDSSLSGMSNEAKKLVQKLGEPYFDNSVALGSIASYFVRRYGFSADCQIVGFLGHHQATFLSQPLKPRDVMICLGDCDSDSVLLPLSHYLPDSTRQILPSPVKSPSNPSSNMPFMALLEYKDADLARHFLRDSYCNGSWHTFDTLVTLISEGGTIGLDDKLYTFFWPHGELGSWQGISRFEAGQRIKEFKDQRVNPRSLLESQFLTMRLQLSRISQGLRHLENTNEYLAPAYSLLGFNPYDHSVLPKRIVAIGQASGSRVMIDLLSSIIGVPVYQSVALSPTTYSTVFLGNQLAITPAALGSCYKAAWTYLRQFNLNQSYEDFLGERNIQRSKRLRSSETRNTSAPIILTSLTRLDTSEASAQSAQPDQRGTAGFSSTNAASPIWNQDASSPELSNEPAIPIVSILTDSKDVEDGLVKVAEPDEDSVAVSLKLILSNIAPGSKGTVDKLRSLQDLKSVYGGEYFEMNKRPFTDFSAYA</sequence>
<dbReference type="InParanoid" id="E3KPL5"/>
<dbReference type="CDD" id="cd07776">
    <property type="entry name" value="ASKHA_NBD_FGGY_SpXK-like"/>
    <property type="match status" value="1"/>
</dbReference>
<dbReference type="OrthoDB" id="1728974at2759"/>
<evidence type="ECO:0000256" key="4">
    <source>
        <dbReference type="RuleBase" id="RU367058"/>
    </source>
</evidence>
<dbReference type="PANTHER" id="PTHR10196">
    <property type="entry name" value="SUGAR KINASE"/>
    <property type="match status" value="1"/>
</dbReference>
<reference evidence="7" key="2">
    <citation type="journal article" date="2011" name="Proc. Natl. Acad. Sci. U.S.A.">
        <title>Obligate biotrophy features unraveled by the genomic analysis of rust fungi.</title>
        <authorList>
            <person name="Duplessis S."/>
            <person name="Cuomo C.A."/>
            <person name="Lin Y.-C."/>
            <person name="Aerts A."/>
            <person name="Tisserant E."/>
            <person name="Veneault-Fourrey C."/>
            <person name="Joly D.L."/>
            <person name="Hacquard S."/>
            <person name="Amselem J."/>
            <person name="Cantarel B.L."/>
            <person name="Chiu R."/>
            <person name="Coutinho P.M."/>
            <person name="Feau N."/>
            <person name="Field M."/>
            <person name="Frey P."/>
            <person name="Gelhaye E."/>
            <person name="Goldberg J."/>
            <person name="Grabherr M.G."/>
            <person name="Kodira C.D."/>
            <person name="Kohler A."/>
            <person name="Kuees U."/>
            <person name="Lindquist E.A."/>
            <person name="Lucas S.M."/>
            <person name="Mago R."/>
            <person name="Mauceli E."/>
            <person name="Morin E."/>
            <person name="Murat C."/>
            <person name="Pangilinan J.L."/>
            <person name="Park R."/>
            <person name="Pearson M."/>
            <person name="Quesneville H."/>
            <person name="Rouhier N."/>
            <person name="Sakthikumar S."/>
            <person name="Salamov A.A."/>
            <person name="Schmutz J."/>
            <person name="Selles B."/>
            <person name="Shapiro H."/>
            <person name="Tanguay P."/>
            <person name="Tuskan G.A."/>
            <person name="Henrissat B."/>
            <person name="Van de Peer Y."/>
            <person name="Rouze P."/>
            <person name="Ellis J.G."/>
            <person name="Dodds P.N."/>
            <person name="Schein J.E."/>
            <person name="Zhong S."/>
            <person name="Hamelin R.C."/>
            <person name="Grigoriev I.V."/>
            <person name="Szabo L.J."/>
            <person name="Martin F."/>
        </authorList>
    </citation>
    <scope>NUCLEOTIDE SEQUENCE [LARGE SCALE GENOMIC DNA]</scope>
    <source>
        <strain evidence="7">CRL 75-36-700-3 / race SCCL</strain>
    </source>
</reference>
<proteinExistence type="inferred from homology"/>
<dbReference type="GO" id="GO:0005997">
    <property type="term" value="P:xylulose metabolic process"/>
    <property type="evidence" value="ECO:0000318"/>
    <property type="project" value="GO_Central"/>
</dbReference>
<dbReference type="EMBL" id="DS178299">
    <property type="protein sequence ID" value="EFP86250.2"/>
    <property type="molecule type" value="Genomic_DNA"/>
</dbReference>
<dbReference type="GeneID" id="10540261"/>
<dbReference type="VEuPathDB" id="FungiDB:PGTG_12206"/>
<comment type="catalytic activity">
    <reaction evidence="4">
        <text>D-xylulose + ATP = D-xylulose 5-phosphate + ADP + H(+)</text>
        <dbReference type="Rhea" id="RHEA:10964"/>
        <dbReference type="ChEBI" id="CHEBI:15378"/>
        <dbReference type="ChEBI" id="CHEBI:17140"/>
        <dbReference type="ChEBI" id="CHEBI:30616"/>
        <dbReference type="ChEBI" id="CHEBI:57737"/>
        <dbReference type="ChEBI" id="CHEBI:456216"/>
        <dbReference type="EC" id="2.7.1.17"/>
    </reaction>
</comment>
<keyword evidence="4" id="KW-0119">Carbohydrate metabolism</keyword>
<keyword evidence="4" id="KW-0067">ATP-binding</keyword>
<dbReference type="InterPro" id="IPR043129">
    <property type="entry name" value="ATPase_NBD"/>
</dbReference>